<dbReference type="SUPFAM" id="SSF54862">
    <property type="entry name" value="4Fe-4S ferredoxins"/>
    <property type="match status" value="1"/>
</dbReference>
<proteinExistence type="predicted"/>
<dbReference type="Pfam" id="PF12838">
    <property type="entry name" value="Fer4_7"/>
    <property type="match status" value="1"/>
</dbReference>
<name>W9DQI6_METTI</name>
<dbReference type="PROSITE" id="PS00198">
    <property type="entry name" value="4FE4S_FER_1"/>
    <property type="match status" value="1"/>
</dbReference>
<dbReference type="AlphaFoldDB" id="W9DQI6"/>
<feature type="domain" description="4Fe-4S ferredoxin-type" evidence="5">
    <location>
        <begin position="1"/>
        <end position="30"/>
    </location>
</feature>
<comment type="caution">
    <text evidence="6">The sequence shown here is derived from an EMBL/GenBank/DDBJ whole genome shotgun (WGS) entry which is preliminary data.</text>
</comment>
<keyword evidence="3" id="KW-0408">Iron</keyword>
<dbReference type="PROSITE" id="PS51379">
    <property type="entry name" value="4FE4S_FER_2"/>
    <property type="match status" value="2"/>
</dbReference>
<organism evidence="6 7">
    <name type="scientific">Methanolobus tindarius DSM 2278</name>
    <dbReference type="NCBI Taxonomy" id="1090322"/>
    <lineage>
        <taxon>Archaea</taxon>
        <taxon>Methanobacteriati</taxon>
        <taxon>Methanobacteriota</taxon>
        <taxon>Stenosarchaea group</taxon>
        <taxon>Methanomicrobia</taxon>
        <taxon>Methanosarcinales</taxon>
        <taxon>Methanosarcinaceae</taxon>
        <taxon>Methanolobus</taxon>
    </lineage>
</organism>
<keyword evidence="7" id="KW-1185">Reference proteome</keyword>
<evidence type="ECO:0000256" key="4">
    <source>
        <dbReference type="ARBA" id="ARBA00023014"/>
    </source>
</evidence>
<dbReference type="PANTHER" id="PTHR43687:SF5">
    <property type="entry name" value="4FE-4S FERREDOXIN-TYPE DOMAIN-CONTAINING PROTEIN"/>
    <property type="match status" value="1"/>
</dbReference>
<sequence>MPPEVDLDKCEGIGACAQACPTDVIEVQDDADGNPKSVIARPDDCVECGNCVDACPQEAITLE</sequence>
<dbReference type="Proteomes" id="UP000019483">
    <property type="component" value="Unassembled WGS sequence"/>
</dbReference>
<reference evidence="6 7" key="1">
    <citation type="submission" date="2013-08" db="EMBL/GenBank/DDBJ databases">
        <authorList>
            <consortium name="DOE Joint Genome Institute"/>
            <person name="Eisen J."/>
            <person name="Huntemann M."/>
            <person name="Han J."/>
            <person name="Chen A."/>
            <person name="Kyrpides N."/>
            <person name="Mavromatis K."/>
            <person name="Markowitz V."/>
            <person name="Palaniappan K."/>
            <person name="Ivanova N."/>
            <person name="Schaumberg A."/>
            <person name="Pati A."/>
            <person name="Liolios K."/>
            <person name="Nordberg H.P."/>
            <person name="Cantor M.N."/>
            <person name="Hua S.X."/>
            <person name="Woyke T."/>
        </authorList>
    </citation>
    <scope>NUCLEOTIDE SEQUENCE [LARGE SCALE GENOMIC DNA]</scope>
    <source>
        <strain evidence="6 7">DSM 2278</strain>
    </source>
</reference>
<evidence type="ECO:0000259" key="5">
    <source>
        <dbReference type="PROSITE" id="PS51379"/>
    </source>
</evidence>
<dbReference type="RefSeq" id="WP_023844879.1">
    <property type="nucleotide sequence ID" value="NZ_AZAJ01000001.1"/>
</dbReference>
<evidence type="ECO:0000313" key="6">
    <source>
        <dbReference type="EMBL" id="ETA67743.1"/>
    </source>
</evidence>
<dbReference type="Gene3D" id="3.30.70.20">
    <property type="match status" value="1"/>
</dbReference>
<dbReference type="STRING" id="1090322.MettiDRAFT_1176"/>
<evidence type="ECO:0000313" key="7">
    <source>
        <dbReference type="Proteomes" id="UP000019483"/>
    </source>
</evidence>
<keyword evidence="4" id="KW-0411">Iron-sulfur</keyword>
<feature type="domain" description="4Fe-4S ferredoxin-type" evidence="5">
    <location>
        <begin position="36"/>
        <end position="63"/>
    </location>
</feature>
<dbReference type="InterPro" id="IPR017900">
    <property type="entry name" value="4Fe4S_Fe_S_CS"/>
</dbReference>
<gene>
    <name evidence="6" type="ORF">MettiDRAFT_1176</name>
</gene>
<evidence type="ECO:0000256" key="2">
    <source>
        <dbReference type="ARBA" id="ARBA00022723"/>
    </source>
</evidence>
<protein>
    <submittedName>
        <fullName evidence="6">NADH:ubiquinone oxidoreductase chain I-like protein</fullName>
    </submittedName>
</protein>
<dbReference type="GO" id="GO:0051539">
    <property type="term" value="F:4 iron, 4 sulfur cluster binding"/>
    <property type="evidence" value="ECO:0007669"/>
    <property type="project" value="UniProtKB-KW"/>
</dbReference>
<dbReference type="EMBL" id="AZAJ01000001">
    <property type="protein sequence ID" value="ETA67743.1"/>
    <property type="molecule type" value="Genomic_DNA"/>
</dbReference>
<dbReference type="GeneID" id="96960142"/>
<keyword evidence="2" id="KW-0479">Metal-binding</keyword>
<dbReference type="GO" id="GO:0016491">
    <property type="term" value="F:oxidoreductase activity"/>
    <property type="evidence" value="ECO:0007669"/>
    <property type="project" value="UniProtKB-ARBA"/>
</dbReference>
<evidence type="ECO:0000256" key="3">
    <source>
        <dbReference type="ARBA" id="ARBA00023004"/>
    </source>
</evidence>
<keyword evidence="1" id="KW-0004">4Fe-4S</keyword>
<accession>W9DQI6</accession>
<dbReference type="InterPro" id="IPR050572">
    <property type="entry name" value="Fe-S_Ferredoxin"/>
</dbReference>
<keyword evidence="6" id="KW-0830">Ubiquinone</keyword>
<evidence type="ECO:0000256" key="1">
    <source>
        <dbReference type="ARBA" id="ARBA00022485"/>
    </source>
</evidence>
<dbReference type="PANTHER" id="PTHR43687">
    <property type="entry name" value="ADENYLYLSULFATE REDUCTASE, BETA SUBUNIT"/>
    <property type="match status" value="1"/>
</dbReference>
<dbReference type="GO" id="GO:0046872">
    <property type="term" value="F:metal ion binding"/>
    <property type="evidence" value="ECO:0007669"/>
    <property type="project" value="UniProtKB-KW"/>
</dbReference>
<dbReference type="InterPro" id="IPR017896">
    <property type="entry name" value="4Fe4S_Fe-S-bd"/>
</dbReference>
<dbReference type="OrthoDB" id="23833at2157"/>